<dbReference type="Proteomes" id="UP000001823">
    <property type="component" value="Chromosome"/>
</dbReference>
<sequence length="136" mass="15803">MYIKGGVFLRYVRPSKCPVCNSELKIVKLECEKCKTKIEGEFKGCDFCNLTPEEQYFLKIFVKCKGSIKEIEKELDISYPTVKSRLNQLITALGFEDKELEDEKKDKKREREIILGKLDRGEITSSEALKELEKLK</sequence>
<evidence type="ECO:0000313" key="4">
    <source>
        <dbReference type="Proteomes" id="UP000001823"/>
    </source>
</evidence>
<dbReference type="AlphaFoldDB" id="A0A0H2YRF0"/>
<name>A0A0H2YRF0_CLOP1</name>
<evidence type="ECO:0008006" key="5">
    <source>
        <dbReference type="Google" id="ProtNLM"/>
    </source>
</evidence>
<feature type="domain" description="DUF2089" evidence="1">
    <location>
        <begin position="50"/>
        <end position="96"/>
    </location>
</feature>
<proteinExistence type="predicted"/>
<dbReference type="Pfam" id="PF22747">
    <property type="entry name" value="Zn_ribbon_DUF2089"/>
    <property type="match status" value="1"/>
</dbReference>
<evidence type="ECO:0000259" key="2">
    <source>
        <dbReference type="Pfam" id="PF22747"/>
    </source>
</evidence>
<dbReference type="STRING" id="195103.CPF_0332"/>
<accession>A0A0H2YRF0</accession>
<dbReference type="Pfam" id="PF09862">
    <property type="entry name" value="DUF2089"/>
    <property type="match status" value="1"/>
</dbReference>
<evidence type="ECO:0000313" key="3">
    <source>
        <dbReference type="EMBL" id="ABG83494.1"/>
    </source>
</evidence>
<dbReference type="EMBL" id="CP000246">
    <property type="protein sequence ID" value="ABG83494.1"/>
    <property type="molecule type" value="Genomic_DNA"/>
</dbReference>
<protein>
    <recommendedName>
        <fullName evidence="5">DUF2089 domain-containing protein</fullName>
    </recommendedName>
</protein>
<dbReference type="eggNOG" id="COG3877">
    <property type="taxonomic scope" value="Bacteria"/>
</dbReference>
<dbReference type="PaxDb" id="195103-CPF_0332"/>
<reference evidence="3 4" key="1">
    <citation type="journal article" date="2006" name="Genome Res.">
        <title>Skewed genomic variability in strains of the toxigenic bacterial pathogen, Clostridium perfringens.</title>
        <authorList>
            <person name="Myers G.S."/>
            <person name="Rasko D.A."/>
            <person name="Cheung J.K."/>
            <person name="Ravel J."/>
            <person name="Seshadri R."/>
            <person name="Deboy R.T."/>
            <person name="Ren Q."/>
            <person name="Varga J."/>
            <person name="Awad M.M."/>
            <person name="Brinkac L.M."/>
            <person name="Daugherty S.C."/>
            <person name="Haft D.H."/>
            <person name="Dodson R.J."/>
            <person name="Madupu R."/>
            <person name="Nelson W.C."/>
            <person name="Rosovitz M.J."/>
            <person name="Sullivan S.A."/>
            <person name="Khouri H."/>
            <person name="Dimitrov G.I."/>
            <person name="Watkins K.L."/>
            <person name="Mulligan S."/>
            <person name="Benton J."/>
            <person name="Radune D."/>
            <person name="Fisher D.J."/>
            <person name="Atkins H.S."/>
            <person name="Hiscox T."/>
            <person name="Jost B.H."/>
            <person name="Billington S.J."/>
            <person name="Songer J.G."/>
            <person name="McClane B.A."/>
            <person name="Titball R.W."/>
            <person name="Rood J.I."/>
            <person name="Melville S.B."/>
            <person name="Paulsen I.T."/>
        </authorList>
    </citation>
    <scope>NUCLEOTIDE SEQUENCE [LARGE SCALE GENOMIC DNA]</scope>
    <source>
        <strain evidence="4">ATCC 13124 / DSM 756 / JCM 1290 / NCIMB 6125 / NCTC 8237 / S 107 / Type A</strain>
    </source>
</reference>
<feature type="domain" description="DUF2089" evidence="2">
    <location>
        <begin position="17"/>
        <end position="48"/>
    </location>
</feature>
<gene>
    <name evidence="3" type="ordered locus">CPF_0332</name>
</gene>
<dbReference type="KEGG" id="cpf:CPF_0332"/>
<evidence type="ECO:0000259" key="1">
    <source>
        <dbReference type="Pfam" id="PF09862"/>
    </source>
</evidence>
<dbReference type="InterPro" id="IPR018658">
    <property type="entry name" value="DUF2089"/>
</dbReference>
<dbReference type="HOGENOM" id="CLU_132137_0_0_9"/>
<keyword evidence="4" id="KW-1185">Reference proteome</keyword>
<organism evidence="3 4">
    <name type="scientific">Clostridium perfringens (strain ATCC 13124 / DSM 756 / JCM 1290 / NCIMB 6125 / NCTC 8237 / Type A)</name>
    <dbReference type="NCBI Taxonomy" id="195103"/>
    <lineage>
        <taxon>Bacteria</taxon>
        <taxon>Bacillati</taxon>
        <taxon>Bacillota</taxon>
        <taxon>Clostridia</taxon>
        <taxon>Eubacteriales</taxon>
        <taxon>Clostridiaceae</taxon>
        <taxon>Clostridium</taxon>
    </lineage>
</organism>
<dbReference type="InterPro" id="IPR053957">
    <property type="entry name" value="DUF2089_Zn_ribbon"/>
</dbReference>